<comment type="caution">
    <text evidence="3">The sequence shown here is derived from an EMBL/GenBank/DDBJ whole genome shotgun (WGS) entry which is preliminary data.</text>
</comment>
<dbReference type="Pfam" id="PF00443">
    <property type="entry name" value="UCH"/>
    <property type="match status" value="1"/>
</dbReference>
<evidence type="ECO:0000256" key="1">
    <source>
        <dbReference type="SAM" id="MobiDB-lite"/>
    </source>
</evidence>
<feature type="region of interest" description="Disordered" evidence="1">
    <location>
        <begin position="443"/>
        <end position="488"/>
    </location>
</feature>
<dbReference type="AlphaFoldDB" id="A0A5N3UUB1"/>
<dbReference type="SUPFAM" id="SSF54001">
    <property type="entry name" value="Cysteine proteinases"/>
    <property type="match status" value="1"/>
</dbReference>
<dbReference type="GO" id="GO:0004843">
    <property type="term" value="F:cysteine-type deubiquitinase activity"/>
    <property type="evidence" value="ECO:0007669"/>
    <property type="project" value="InterPro"/>
</dbReference>
<sequence length="591" mass="62440">MSGVRVSTPSDTLANEELACAGVSCGKAIKGPGGGGGGGPGPFSEKHHLRVGGIVVQLQVGDGRTRGPCVQRPGGCFCARGGACPSPFNVFLGGQGCRPSAADADALRGPSVPGGRHRWLGAPRRGDLAPGSAGLAPSHQVVLSWRGPWGIGAGLQNLGNTCYVNAALQCLSHTPPLASWVVSQKHTTLCPARTSCTLCAMRAHVTRALLQPGEVIRPRKDLLAGFHRHQQEDAHEFLMFTLNAMQQGCLSASQPLGHPSEDTTLIRQIFGGTWRSQIQCVHCLGVSDTFGPYLDVSLDITAAQSVEQALRVLVKPEKLDAETPMTRLTLHSTSQVLVLVLKRFTQESGAKTAQEVRYPQYFNLQPYTSERKAGPLGYVLYAVLVHSGWSCEQGHDFSYMRAGNGQWYKMDDAKVSSCDESAALSQSASVLFYSREGAWQAGAGGGAAAPLTADPTHPGEPDPAGPGEPAGDASGTAPGSPVSPGDTEVEGISLEWWRRLQGHNRPKPAFDLRKMQWALPAGAVLIHQSKHGGGRNARCQDRSTTGSTVPARTARLRARGAVATALVPAGGPERPRGRTRSRGHLWGCGGR</sequence>
<evidence type="ECO:0000313" key="4">
    <source>
        <dbReference type="Proteomes" id="UP000326458"/>
    </source>
</evidence>
<keyword evidence="4" id="KW-1185">Reference proteome</keyword>
<dbReference type="EMBL" id="VCEA01000319">
    <property type="protein sequence ID" value="KAB0340387.1"/>
    <property type="molecule type" value="Genomic_DNA"/>
</dbReference>
<dbReference type="PROSITE" id="PS00972">
    <property type="entry name" value="USP_1"/>
    <property type="match status" value="1"/>
</dbReference>
<organism evidence="3 4">
    <name type="scientific">Muntiacus muntjak</name>
    <name type="common">Barking deer</name>
    <name type="synonym">Indian muntjac</name>
    <dbReference type="NCBI Taxonomy" id="9888"/>
    <lineage>
        <taxon>Eukaryota</taxon>
        <taxon>Metazoa</taxon>
        <taxon>Chordata</taxon>
        <taxon>Craniata</taxon>
        <taxon>Vertebrata</taxon>
        <taxon>Euteleostomi</taxon>
        <taxon>Mammalia</taxon>
        <taxon>Eutheria</taxon>
        <taxon>Laurasiatheria</taxon>
        <taxon>Artiodactyla</taxon>
        <taxon>Ruminantia</taxon>
        <taxon>Pecora</taxon>
        <taxon>Cervidae</taxon>
        <taxon>Muntiacinae</taxon>
        <taxon>Muntiacus</taxon>
    </lineage>
</organism>
<dbReference type="GO" id="GO:0005829">
    <property type="term" value="C:cytosol"/>
    <property type="evidence" value="ECO:0007669"/>
    <property type="project" value="TreeGrafter"/>
</dbReference>
<dbReference type="InterPro" id="IPR050164">
    <property type="entry name" value="Peptidase_C19"/>
</dbReference>
<dbReference type="PROSITE" id="PS50235">
    <property type="entry name" value="USP_3"/>
    <property type="match status" value="1"/>
</dbReference>
<dbReference type="PANTHER" id="PTHR24006:SF651">
    <property type="entry name" value="INACTIVE UBIQUITIN CARBOXYL-TERMINAL HYDROLASE 17-LIKE PROTEIN 4-RELATED"/>
    <property type="match status" value="1"/>
</dbReference>
<evidence type="ECO:0000313" key="3">
    <source>
        <dbReference type="EMBL" id="KAB0340387.1"/>
    </source>
</evidence>
<evidence type="ECO:0000259" key="2">
    <source>
        <dbReference type="PROSITE" id="PS50235"/>
    </source>
</evidence>
<dbReference type="InterPro" id="IPR018200">
    <property type="entry name" value="USP_CS"/>
</dbReference>
<feature type="domain" description="USP" evidence="2">
    <location>
        <begin position="153"/>
        <end position="436"/>
    </location>
</feature>
<dbReference type="PANTHER" id="PTHR24006">
    <property type="entry name" value="UBIQUITIN CARBOXYL-TERMINAL HYDROLASE"/>
    <property type="match status" value="1"/>
</dbReference>
<dbReference type="InterPro" id="IPR001394">
    <property type="entry name" value="Peptidase_C19_UCH"/>
</dbReference>
<dbReference type="GO" id="GO:0016579">
    <property type="term" value="P:protein deubiquitination"/>
    <property type="evidence" value="ECO:0007669"/>
    <property type="project" value="InterPro"/>
</dbReference>
<protein>
    <recommendedName>
        <fullName evidence="2">USP domain-containing protein</fullName>
    </recommendedName>
</protein>
<dbReference type="InterPro" id="IPR028889">
    <property type="entry name" value="USP"/>
</dbReference>
<name>A0A5N3UUB1_MUNMU</name>
<dbReference type="InterPro" id="IPR038765">
    <property type="entry name" value="Papain-like_cys_pep_sf"/>
</dbReference>
<dbReference type="Gene3D" id="3.90.70.10">
    <property type="entry name" value="Cysteine proteinases"/>
    <property type="match status" value="1"/>
</dbReference>
<dbReference type="GO" id="GO:0042981">
    <property type="term" value="P:regulation of apoptotic process"/>
    <property type="evidence" value="ECO:0007669"/>
    <property type="project" value="TreeGrafter"/>
</dbReference>
<accession>A0A5N3UUB1</accession>
<feature type="region of interest" description="Disordered" evidence="1">
    <location>
        <begin position="568"/>
        <end position="591"/>
    </location>
</feature>
<reference evidence="3 4" key="1">
    <citation type="submission" date="2019-06" db="EMBL/GenBank/DDBJ databases">
        <title>Discovery of a novel chromosome fission-fusion reversal in muntjac.</title>
        <authorList>
            <person name="Mudd A.B."/>
            <person name="Bredeson J.V."/>
            <person name="Baum R."/>
            <person name="Hockemeyer D."/>
            <person name="Rokhsar D.S."/>
        </authorList>
    </citation>
    <scope>NUCLEOTIDE SEQUENCE [LARGE SCALE GENOMIC DNA]</scope>
    <source>
        <strain evidence="3">UTSW_UCB_Mm</strain>
        <tissue evidence="3">Fibroblast cell line</tissue>
    </source>
</reference>
<dbReference type="FunFam" id="3.90.70.10:FF:000119">
    <property type="entry name" value="Ubiquitin specific peptidase 36"/>
    <property type="match status" value="1"/>
</dbReference>
<dbReference type="Proteomes" id="UP000326458">
    <property type="component" value="Unassembled WGS sequence"/>
</dbReference>
<dbReference type="GO" id="GO:0005634">
    <property type="term" value="C:nucleus"/>
    <property type="evidence" value="ECO:0007669"/>
    <property type="project" value="TreeGrafter"/>
</dbReference>
<proteinExistence type="predicted"/>
<gene>
    <name evidence="3" type="ORF">FD754_023174</name>
</gene>